<protein>
    <recommendedName>
        <fullName evidence="3">DUF4202 domain-containing protein</fullName>
    </recommendedName>
</protein>
<name>A0A1V6LRL7_9FLAO</name>
<accession>A0A1V6LRL7</accession>
<dbReference type="PANTHER" id="PTHR41729">
    <property type="entry name" value="GLUTAMYL-TRNA SYNTHETASE"/>
    <property type="match status" value="1"/>
</dbReference>
<reference evidence="1 2" key="1">
    <citation type="submission" date="2016-12" db="EMBL/GenBank/DDBJ databases">
        <authorList>
            <person name="Song W.-J."/>
            <person name="Kurnit D.M."/>
        </authorList>
    </citation>
    <scope>NUCLEOTIDE SEQUENCE [LARGE SCALE GENOMIC DNA]</scope>
    <source>
        <strain evidence="1 2">HSG9</strain>
    </source>
</reference>
<dbReference type="InterPro" id="IPR025255">
    <property type="entry name" value="DUF4202"/>
</dbReference>
<dbReference type="OrthoDB" id="9799165at2"/>
<evidence type="ECO:0000313" key="1">
    <source>
        <dbReference type="EMBL" id="OQD42749.1"/>
    </source>
</evidence>
<dbReference type="RefSeq" id="WP_010517651.1">
    <property type="nucleotide sequence ID" value="NZ_AFOE01000010.1"/>
</dbReference>
<evidence type="ECO:0000313" key="2">
    <source>
        <dbReference type="Proteomes" id="UP000191680"/>
    </source>
</evidence>
<dbReference type="PANTHER" id="PTHR41729:SF1">
    <property type="entry name" value="GLUTAMYL-TRNA SYNTHETASE"/>
    <property type="match status" value="1"/>
</dbReference>
<keyword evidence="2" id="KW-1185">Reference proteome</keyword>
<dbReference type="EMBL" id="MTBC01000005">
    <property type="protein sequence ID" value="OQD42749.1"/>
    <property type="molecule type" value="Genomic_DNA"/>
</dbReference>
<comment type="caution">
    <text evidence="1">The sequence shown here is derived from an EMBL/GenBank/DDBJ whole genome shotgun (WGS) entry which is preliminary data.</text>
</comment>
<dbReference type="AlphaFoldDB" id="A0A1V6LRL7"/>
<gene>
    <name evidence="1" type="ORF">BUL40_09535</name>
</gene>
<dbReference type="Pfam" id="PF13875">
    <property type="entry name" value="DUF4202"/>
    <property type="match status" value="1"/>
</dbReference>
<evidence type="ECO:0008006" key="3">
    <source>
        <dbReference type="Google" id="ProtNLM"/>
    </source>
</evidence>
<proteinExistence type="predicted"/>
<dbReference type="Proteomes" id="UP000191680">
    <property type="component" value="Unassembled WGS sequence"/>
</dbReference>
<organism evidence="1 2">
    <name type="scientific">Croceivirga radicis</name>
    <dbReference type="NCBI Taxonomy" id="1929488"/>
    <lineage>
        <taxon>Bacteria</taxon>
        <taxon>Pseudomonadati</taxon>
        <taxon>Bacteroidota</taxon>
        <taxon>Flavobacteriia</taxon>
        <taxon>Flavobacteriales</taxon>
        <taxon>Flavobacteriaceae</taxon>
        <taxon>Croceivirga</taxon>
    </lineage>
</organism>
<sequence>MGNSQKLEQAFAMFDAANAKDPNTEVVNGKTYPKELLYAERMTATLNRFEPNATEALQLTARCQHICRWEIPRESYEMNRTGYLLWRQNLKKFHAKKAADILTQVGYDQETIDRVQFLLQKKQLKRDDETQCLEDVICLVFLEHYYESFLSKHDDAKMIGILQKTWKKMSEKGHKAALELHYSEKGLQLIQQALA</sequence>